<feature type="region of interest" description="Disordered" evidence="1">
    <location>
        <begin position="179"/>
        <end position="215"/>
    </location>
</feature>
<organism evidence="2 3">
    <name type="scientific">Trichuris muris</name>
    <name type="common">Mouse whipworm</name>
    <dbReference type="NCBI Taxonomy" id="70415"/>
    <lineage>
        <taxon>Eukaryota</taxon>
        <taxon>Metazoa</taxon>
        <taxon>Ecdysozoa</taxon>
        <taxon>Nematoda</taxon>
        <taxon>Enoplea</taxon>
        <taxon>Dorylaimia</taxon>
        <taxon>Trichinellida</taxon>
        <taxon>Trichuridae</taxon>
        <taxon>Trichuris</taxon>
    </lineage>
</organism>
<feature type="compositionally biased region" description="Basic and acidic residues" evidence="1">
    <location>
        <begin position="180"/>
        <end position="190"/>
    </location>
</feature>
<dbReference type="Proteomes" id="UP000046395">
    <property type="component" value="Unassembled WGS sequence"/>
</dbReference>
<feature type="region of interest" description="Disordered" evidence="1">
    <location>
        <begin position="85"/>
        <end position="135"/>
    </location>
</feature>
<dbReference type="WBParaSite" id="TMUE_1000003412.1">
    <property type="protein sequence ID" value="TMUE_1000003412.1"/>
    <property type="gene ID" value="WBGene00298712"/>
</dbReference>
<sequence length="327" mass="35210">MQTPFARRSPFCLSIERTAPTWWRLFESAKFDSTQLGNSAVQLYYGRSAVAAVVGSMRHGCASVELQLSLAPTLRRSFIPSAAPKGAHTSAAVRGNPSPPSMRTSLGCLRAGRPLSRSVNSGKAGRGHPNPRRDRLSWTAHSIEFIRSGSLSIGWSPQPAAAFLPLSRLMVAGNDLELAEPPKKRPERPCRFAQPPPTYRACTRPRQGRRPGRPALPNLARCAQKWAGAQACIIVTLLTWHGGPLEKGGPTVASALALYVCAAGARVGAGPWQATLGTLGWGHNGTVPALPISRQFRPGRIDDCREGLYLQTSSLADCPWFIRGPLP</sequence>
<evidence type="ECO:0000256" key="1">
    <source>
        <dbReference type="SAM" id="MobiDB-lite"/>
    </source>
</evidence>
<proteinExistence type="predicted"/>
<protein>
    <submittedName>
        <fullName evidence="3">Uncharacterized protein</fullName>
    </submittedName>
</protein>
<reference evidence="3" key="1">
    <citation type="submission" date="2019-12" db="UniProtKB">
        <authorList>
            <consortium name="WormBaseParasite"/>
        </authorList>
    </citation>
    <scope>IDENTIFICATION</scope>
</reference>
<keyword evidence="2" id="KW-1185">Reference proteome</keyword>
<evidence type="ECO:0000313" key="2">
    <source>
        <dbReference type="Proteomes" id="UP000046395"/>
    </source>
</evidence>
<accession>A0A5S6Q8X0</accession>
<name>A0A5S6Q8X0_TRIMR</name>
<evidence type="ECO:0000313" key="3">
    <source>
        <dbReference type="WBParaSite" id="TMUE_1000003412.1"/>
    </source>
</evidence>
<dbReference type="AlphaFoldDB" id="A0A5S6Q8X0"/>